<accession>A0ACD1FIX2</accession>
<sequence>MSALDGFYSTWNKARETFGVGTPTDGSQYDGSSSKLMQMKSTIESAAPDDRWQGSGSQAYAAANKEHAGVYEKLADLDKKMAAEVTNAANIVTNGRTRLDNTKSWVDSAVNSLPSGLSSQAREKSLIPIAKEGITQVNNTVQNANKDMNTVAGRFTGLKGEFDALTNQKFAPGEKKGDAEGLTDKDGDGKPDEDDVRKQAEQDVQDALSGNKDAAGRVEEVLHDIKPGQQLSEKQGAYLSQMQAQQHGMSTERLREVHDQLGEHGDIISNSWQLMSNDDVRFPKTETTPEALNDPSNSVKGGFDQLPQSVQDSLRNAGQLTHRDGGEEAVLAHDHDLYNISHIVKDGDPALQTGTELDREMIRAADQVMDRYKDGSSNNLNFSVASVAEDIFEASGRDHQIVHDHLTGTHGDNGDNFLHDITRIEWSDDGKAAGSLLSWTNDTSGTQADIAGATARTYAEYIGNHPELMNLAGHHTLGEMNPHLVQGMAEGLAPYVNNIAGTEGGLDTFQREWLPAEGTTLDEGGDVTKGTLPEAKGVFSILNTDPEAAKIINGEAYRQAVLRDIDYARNPNPHPDPAQLYDSATLRALVDVGTHNAFEQFRENKVHIDSDEYTWKSTAYDCGVKALSGLAGTAPGGPINAPFIDIAGSAVKYDVLGPPPAEPTSHPVPRLAPEYAQAEMLNTLQSVGHPISGIPTEYHENNDPSGRILTSEEMRAQGVTPGRYQEVVGAAIDATLGYEFQDDAIKDRYDQVAADAKPQQS</sequence>
<proteinExistence type="predicted"/>
<organism evidence="1 2">
    <name type="scientific">Mycolicibacterium farcinogenes</name>
    <name type="common">Mycobacterium farcinogenes</name>
    <dbReference type="NCBI Taxonomy" id="1802"/>
    <lineage>
        <taxon>Bacteria</taxon>
        <taxon>Bacillati</taxon>
        <taxon>Actinomycetota</taxon>
        <taxon>Actinomycetes</taxon>
        <taxon>Mycobacteriales</taxon>
        <taxon>Mycobacteriaceae</taxon>
        <taxon>Mycolicibacterium</taxon>
    </lineage>
</organism>
<keyword evidence="2" id="KW-1185">Reference proteome</keyword>
<reference evidence="1" key="1">
    <citation type="submission" date="2021-07" db="EMBL/GenBank/DDBJ databases">
        <title>Complete Genome Sequences of Mycobacterium farcinogenes Isolated from Clinical Specimens from Patients in Thailand.</title>
        <authorList>
            <person name="Sodsai P."/>
        </authorList>
    </citation>
    <scope>NUCLEOTIDE SEQUENCE</scope>
    <source>
        <strain evidence="1">BKK/CU-MFGFA-001</strain>
    </source>
</reference>
<dbReference type="Proteomes" id="UP000825598">
    <property type="component" value="Chromosome"/>
</dbReference>
<dbReference type="EMBL" id="CP081673">
    <property type="protein sequence ID" value="QZH66977.1"/>
    <property type="molecule type" value="Genomic_DNA"/>
</dbReference>
<protein>
    <submittedName>
        <fullName evidence="1">Uncharacterized protein</fullName>
    </submittedName>
</protein>
<gene>
    <name evidence="1" type="ORF">K6L26_04665</name>
</gene>
<evidence type="ECO:0000313" key="1">
    <source>
        <dbReference type="EMBL" id="QZH66977.1"/>
    </source>
</evidence>
<name>A0ACD1FIX2_MYCFR</name>
<evidence type="ECO:0000313" key="2">
    <source>
        <dbReference type="Proteomes" id="UP000825598"/>
    </source>
</evidence>